<feature type="coiled-coil region" evidence="1">
    <location>
        <begin position="188"/>
        <end position="251"/>
    </location>
</feature>
<name>A0A1J1LGA2_9CYAN</name>
<dbReference type="Proteomes" id="UP000184315">
    <property type="component" value="Unassembled WGS sequence"/>
</dbReference>
<protein>
    <recommendedName>
        <fullName evidence="4">Myosin heavy chain</fullName>
    </recommendedName>
</protein>
<accession>A0A1J1LGA2</accession>
<sequence>MTHSSFVPSNKTQLLAAFQQILAEQKRIESKVATKEQEAEQEKGKQILETAATYTVDSIVKGLADLQLDFGSIITELTEKLRTESTKLEELKRGIEIETQQLKEIHKIRIVADSLHILTQEHQEKLSLLQHNVTLQQESLQKDITTKHKIWEKEQQEFDILLEEETERLTRSREQAEADYNYELERTRRIETDEYEDMKRKLERELQELNQDKEKNWTERERVLRANQAEFEAHQQQVAGYEEELKQAFNTAKEEAIQEATREAKVKADLLTKEWESTKQGYELQVLSLEQTIQRQNEQITQISTQLQETLKQAQDLAMRAFSSSTTANTGNK</sequence>
<dbReference type="RefSeq" id="WP_072717875.1">
    <property type="nucleotide sequence ID" value="NZ_LN889782.1"/>
</dbReference>
<gene>
    <name evidence="2" type="ORF">PL9214290523</name>
</gene>
<keyword evidence="3" id="KW-1185">Reference proteome</keyword>
<feature type="coiled-coil region" evidence="1">
    <location>
        <begin position="279"/>
        <end position="317"/>
    </location>
</feature>
<dbReference type="AlphaFoldDB" id="A0A1J1LGA2"/>
<evidence type="ECO:0000256" key="1">
    <source>
        <dbReference type="SAM" id="Coils"/>
    </source>
</evidence>
<evidence type="ECO:0000313" key="3">
    <source>
        <dbReference type="Proteomes" id="UP000184315"/>
    </source>
</evidence>
<dbReference type="EMBL" id="CZDF01000132">
    <property type="protein sequence ID" value="CUR30932.1"/>
    <property type="molecule type" value="Genomic_DNA"/>
</dbReference>
<proteinExistence type="predicted"/>
<reference evidence="3" key="1">
    <citation type="submission" date="2015-10" db="EMBL/GenBank/DDBJ databases">
        <authorList>
            <person name="Regsiter A."/>
            <person name="william w."/>
        </authorList>
    </citation>
    <scope>NUCLEOTIDE SEQUENCE [LARGE SCALE GENOMIC DNA]</scope>
</reference>
<dbReference type="STRING" id="671072.PL9214290523"/>
<evidence type="ECO:0000313" key="2">
    <source>
        <dbReference type="EMBL" id="CUR30932.1"/>
    </source>
</evidence>
<dbReference type="OrthoDB" id="466620at2"/>
<keyword evidence="1" id="KW-0175">Coiled coil</keyword>
<organism evidence="2 3">
    <name type="scientific">Planktothrix tepida PCC 9214</name>
    <dbReference type="NCBI Taxonomy" id="671072"/>
    <lineage>
        <taxon>Bacteria</taxon>
        <taxon>Bacillati</taxon>
        <taxon>Cyanobacteriota</taxon>
        <taxon>Cyanophyceae</taxon>
        <taxon>Oscillatoriophycideae</taxon>
        <taxon>Oscillatoriales</taxon>
        <taxon>Microcoleaceae</taxon>
        <taxon>Planktothrix</taxon>
    </lineage>
</organism>
<evidence type="ECO:0008006" key="4">
    <source>
        <dbReference type="Google" id="ProtNLM"/>
    </source>
</evidence>